<accession>A0AAN7BKP9</accession>
<keyword evidence="3" id="KW-0378">Hydrolase</keyword>
<gene>
    <name evidence="3" type="ORF">QBC38DRAFT_511318</name>
</gene>
<dbReference type="SUPFAM" id="SSF52540">
    <property type="entry name" value="P-loop containing nucleoside triphosphate hydrolases"/>
    <property type="match status" value="1"/>
</dbReference>
<organism evidence="3 4">
    <name type="scientific">Podospora fimiseda</name>
    <dbReference type="NCBI Taxonomy" id="252190"/>
    <lineage>
        <taxon>Eukaryota</taxon>
        <taxon>Fungi</taxon>
        <taxon>Dikarya</taxon>
        <taxon>Ascomycota</taxon>
        <taxon>Pezizomycotina</taxon>
        <taxon>Sordariomycetes</taxon>
        <taxon>Sordariomycetidae</taxon>
        <taxon>Sordariales</taxon>
        <taxon>Podosporaceae</taxon>
        <taxon>Podospora</taxon>
    </lineage>
</organism>
<comment type="caution">
    <text evidence="3">The sequence shown here is derived from an EMBL/GenBank/DDBJ whole genome shotgun (WGS) entry which is preliminary data.</text>
</comment>
<dbReference type="InterPro" id="IPR027417">
    <property type="entry name" value="P-loop_NTPase"/>
</dbReference>
<sequence length="684" mass="78009">MASLAATASEVDAQPDFELIESETPQSGFTTPKEEEVTTEAQEAEEINTVTPEDTAEDTTEEEEETPLEQDQLEFEISSMPIVHRRTYNEDKEWITNSFTVNDTHMRELLAQALKDYFPDPDQLDVQKWTFEPSFESIVHRWDKLQALHKKIKQTCDDKNRIKAVNGLIDFIEPLVKPFIEARAKIQDSRRVSWSDLWQIFPPGELVVTKMYGVESIFRVVSSRKRTSAKIYQIKVEYVEWNGSACRIKNTKVDIDNYAGSQQVRSLKLVPLSYTENPDEFREAMRARGQRFQELRGYHYLAYDGLKVCMDVPTLEPVSGRVIIDTHAYYKSINQVPGDSGTAVNGSNEEEQTDEQNADATNNASDLDAVSTPRQTTDRKEDLSPLSDEECLMTSPWLIGFDLKAKKWGRFCIDNLSDIEWNDKAFDNLVSRGGEKHLAWDFVESKAHSTQDVDDFVHDKGRGIIILMFGPPGVGKTFTAEAVAERARVPLYTVSAGVLSTKPAELESGLDHALDLCRMWNAMLLLDEADVFLSARSDEGLERNELVSIFLTKLEYYQGILFLTTNRFSSIDYAFQSRVDLFLPYYDLDAASRRQVWQNFFVHFGEDKFKGITEREMDRLCELGLNGREIKNLCKSALLLSEKGRADDKDGRIMAEKLYMLAEKRVDALRLLGHGSDDRMVGRQ</sequence>
<dbReference type="AlphaFoldDB" id="A0AAN7BKP9"/>
<dbReference type="PANTHER" id="PTHR46411">
    <property type="entry name" value="FAMILY ATPASE, PUTATIVE-RELATED"/>
    <property type="match status" value="1"/>
</dbReference>
<feature type="compositionally biased region" description="Acidic residues" evidence="1">
    <location>
        <begin position="348"/>
        <end position="357"/>
    </location>
</feature>
<dbReference type="GO" id="GO:0005524">
    <property type="term" value="F:ATP binding"/>
    <property type="evidence" value="ECO:0007669"/>
    <property type="project" value="InterPro"/>
</dbReference>
<dbReference type="InterPro" id="IPR003959">
    <property type="entry name" value="ATPase_AAA_core"/>
</dbReference>
<dbReference type="Gene3D" id="3.40.50.300">
    <property type="entry name" value="P-loop containing nucleotide triphosphate hydrolases"/>
    <property type="match status" value="1"/>
</dbReference>
<dbReference type="PANTHER" id="PTHR46411:SF3">
    <property type="entry name" value="AAA+ ATPASE DOMAIN-CONTAINING PROTEIN"/>
    <property type="match status" value="1"/>
</dbReference>
<feature type="domain" description="AAA+ ATPase" evidence="2">
    <location>
        <begin position="462"/>
        <end position="587"/>
    </location>
</feature>
<name>A0AAN7BKP9_9PEZI</name>
<evidence type="ECO:0000313" key="3">
    <source>
        <dbReference type="EMBL" id="KAK4225058.1"/>
    </source>
</evidence>
<dbReference type="EMBL" id="MU865376">
    <property type="protein sequence ID" value="KAK4225058.1"/>
    <property type="molecule type" value="Genomic_DNA"/>
</dbReference>
<protein>
    <submittedName>
        <fullName evidence="3">P-loop containing nucleoside triphosphate hydrolase protein</fullName>
    </submittedName>
</protein>
<feature type="region of interest" description="Disordered" evidence="1">
    <location>
        <begin position="338"/>
        <end position="387"/>
    </location>
</feature>
<dbReference type="InterPro" id="IPR003593">
    <property type="entry name" value="AAA+_ATPase"/>
</dbReference>
<feature type="region of interest" description="Disordered" evidence="1">
    <location>
        <begin position="1"/>
        <end position="70"/>
    </location>
</feature>
<evidence type="ECO:0000259" key="2">
    <source>
        <dbReference type="SMART" id="SM00382"/>
    </source>
</evidence>
<feature type="compositionally biased region" description="Polar residues" evidence="1">
    <location>
        <begin position="338"/>
        <end position="347"/>
    </location>
</feature>
<dbReference type="Pfam" id="PF22942">
    <property type="entry name" value="DUF7025"/>
    <property type="match status" value="1"/>
</dbReference>
<dbReference type="Pfam" id="PF00004">
    <property type="entry name" value="AAA"/>
    <property type="match status" value="1"/>
</dbReference>
<reference evidence="3" key="2">
    <citation type="submission" date="2023-05" db="EMBL/GenBank/DDBJ databases">
        <authorList>
            <consortium name="Lawrence Berkeley National Laboratory"/>
            <person name="Steindorff A."/>
            <person name="Hensen N."/>
            <person name="Bonometti L."/>
            <person name="Westerberg I."/>
            <person name="Brannstrom I.O."/>
            <person name="Guillou S."/>
            <person name="Cros-Aarteil S."/>
            <person name="Calhoun S."/>
            <person name="Haridas S."/>
            <person name="Kuo A."/>
            <person name="Mondo S."/>
            <person name="Pangilinan J."/>
            <person name="Riley R."/>
            <person name="Labutti K."/>
            <person name="Andreopoulos B."/>
            <person name="Lipzen A."/>
            <person name="Chen C."/>
            <person name="Yanf M."/>
            <person name="Daum C."/>
            <person name="Ng V."/>
            <person name="Clum A."/>
            <person name="Ohm R."/>
            <person name="Martin F."/>
            <person name="Silar P."/>
            <person name="Natvig D."/>
            <person name="Lalanne C."/>
            <person name="Gautier V."/>
            <person name="Ament-Velasquez S.L."/>
            <person name="Kruys A."/>
            <person name="Hutchinson M.I."/>
            <person name="Powell A.J."/>
            <person name="Barry K."/>
            <person name="Miller A.N."/>
            <person name="Grigoriev I.V."/>
            <person name="Debuchy R."/>
            <person name="Gladieux P."/>
            <person name="Thoren M.H."/>
            <person name="Johannesson H."/>
        </authorList>
    </citation>
    <scope>NUCLEOTIDE SEQUENCE</scope>
    <source>
        <strain evidence="3">CBS 990.96</strain>
    </source>
</reference>
<reference evidence="3" key="1">
    <citation type="journal article" date="2023" name="Mol. Phylogenet. Evol.">
        <title>Genome-scale phylogeny and comparative genomics of the fungal order Sordariales.</title>
        <authorList>
            <person name="Hensen N."/>
            <person name="Bonometti L."/>
            <person name="Westerberg I."/>
            <person name="Brannstrom I.O."/>
            <person name="Guillou S."/>
            <person name="Cros-Aarteil S."/>
            <person name="Calhoun S."/>
            <person name="Haridas S."/>
            <person name="Kuo A."/>
            <person name="Mondo S."/>
            <person name="Pangilinan J."/>
            <person name="Riley R."/>
            <person name="LaButti K."/>
            <person name="Andreopoulos B."/>
            <person name="Lipzen A."/>
            <person name="Chen C."/>
            <person name="Yan M."/>
            <person name="Daum C."/>
            <person name="Ng V."/>
            <person name="Clum A."/>
            <person name="Steindorff A."/>
            <person name="Ohm R.A."/>
            <person name="Martin F."/>
            <person name="Silar P."/>
            <person name="Natvig D.O."/>
            <person name="Lalanne C."/>
            <person name="Gautier V."/>
            <person name="Ament-Velasquez S.L."/>
            <person name="Kruys A."/>
            <person name="Hutchinson M.I."/>
            <person name="Powell A.J."/>
            <person name="Barry K."/>
            <person name="Miller A.N."/>
            <person name="Grigoriev I.V."/>
            <person name="Debuchy R."/>
            <person name="Gladieux P."/>
            <person name="Hiltunen Thoren M."/>
            <person name="Johannesson H."/>
        </authorList>
    </citation>
    <scope>NUCLEOTIDE SEQUENCE</scope>
    <source>
        <strain evidence="3">CBS 990.96</strain>
    </source>
</reference>
<evidence type="ECO:0000256" key="1">
    <source>
        <dbReference type="SAM" id="MobiDB-lite"/>
    </source>
</evidence>
<dbReference type="Proteomes" id="UP001301958">
    <property type="component" value="Unassembled WGS sequence"/>
</dbReference>
<evidence type="ECO:0000313" key="4">
    <source>
        <dbReference type="Proteomes" id="UP001301958"/>
    </source>
</evidence>
<feature type="compositionally biased region" description="Acidic residues" evidence="1">
    <location>
        <begin position="54"/>
        <end position="70"/>
    </location>
</feature>
<keyword evidence="4" id="KW-1185">Reference proteome</keyword>
<dbReference type="InterPro" id="IPR054289">
    <property type="entry name" value="DUF7025"/>
</dbReference>
<proteinExistence type="predicted"/>
<dbReference type="CDD" id="cd19481">
    <property type="entry name" value="RecA-like_protease"/>
    <property type="match status" value="1"/>
</dbReference>
<dbReference type="SMART" id="SM00382">
    <property type="entry name" value="AAA"/>
    <property type="match status" value="1"/>
</dbReference>
<dbReference type="GO" id="GO:0016887">
    <property type="term" value="F:ATP hydrolysis activity"/>
    <property type="evidence" value="ECO:0007669"/>
    <property type="project" value="InterPro"/>
</dbReference>